<dbReference type="EMBL" id="CM032183">
    <property type="protein sequence ID" value="KAG7095923.1"/>
    <property type="molecule type" value="Genomic_DNA"/>
</dbReference>
<evidence type="ECO:0008006" key="3">
    <source>
        <dbReference type="Google" id="ProtNLM"/>
    </source>
</evidence>
<dbReference type="Gene3D" id="3.50.50.60">
    <property type="entry name" value="FAD/NAD(P)-binding domain"/>
    <property type="match status" value="1"/>
</dbReference>
<dbReference type="OrthoDB" id="269227at2759"/>
<evidence type="ECO:0000313" key="1">
    <source>
        <dbReference type="EMBL" id="KAG7095923.1"/>
    </source>
</evidence>
<dbReference type="Gene3D" id="3.30.560.10">
    <property type="entry name" value="Glucose Oxidase, domain 3"/>
    <property type="match status" value="1"/>
</dbReference>
<evidence type="ECO:0000313" key="2">
    <source>
        <dbReference type="Proteomes" id="UP001049176"/>
    </source>
</evidence>
<gene>
    <name evidence="1" type="ORF">E1B28_006607</name>
</gene>
<dbReference type="InterPro" id="IPR036188">
    <property type="entry name" value="FAD/NAD-bd_sf"/>
</dbReference>
<reference evidence="1" key="1">
    <citation type="journal article" date="2021" name="Genome Biol. Evol.">
        <title>The assembled and annotated genome of the fairy-ring fungus Marasmius oreades.</title>
        <authorList>
            <person name="Hiltunen M."/>
            <person name="Ament-Velasquez S.L."/>
            <person name="Johannesson H."/>
        </authorList>
    </citation>
    <scope>NUCLEOTIDE SEQUENCE</scope>
    <source>
        <strain evidence="1">03SP1</strain>
    </source>
</reference>
<dbReference type="Proteomes" id="UP001049176">
    <property type="component" value="Chromosome 3"/>
</dbReference>
<dbReference type="AlphaFoldDB" id="A0A9P8AAP0"/>
<dbReference type="RefSeq" id="XP_043012393.1">
    <property type="nucleotide sequence ID" value="XM_043151299.1"/>
</dbReference>
<name>A0A9P8AAP0_9AGAR</name>
<keyword evidence="2" id="KW-1185">Reference proteome</keyword>
<comment type="caution">
    <text evidence="1">The sequence shown here is derived from an EMBL/GenBank/DDBJ whole genome shotgun (WGS) entry which is preliminary data.</text>
</comment>
<dbReference type="SUPFAM" id="SSF51905">
    <property type="entry name" value="FAD/NAD(P)-binding domain"/>
    <property type="match status" value="1"/>
</dbReference>
<accession>A0A9P8AAP0</accession>
<organism evidence="1 2">
    <name type="scientific">Marasmius oreades</name>
    <name type="common">fairy-ring Marasmius</name>
    <dbReference type="NCBI Taxonomy" id="181124"/>
    <lineage>
        <taxon>Eukaryota</taxon>
        <taxon>Fungi</taxon>
        <taxon>Dikarya</taxon>
        <taxon>Basidiomycota</taxon>
        <taxon>Agaricomycotina</taxon>
        <taxon>Agaricomycetes</taxon>
        <taxon>Agaricomycetidae</taxon>
        <taxon>Agaricales</taxon>
        <taxon>Marasmiineae</taxon>
        <taxon>Marasmiaceae</taxon>
        <taxon>Marasmius</taxon>
    </lineage>
</organism>
<proteinExistence type="predicted"/>
<protein>
    <recommendedName>
        <fullName evidence="3">Glucose-methanol-choline oxidoreductase N-terminal domain-containing protein</fullName>
    </recommendedName>
</protein>
<dbReference type="GeneID" id="66075683"/>
<sequence>MHLYDDYDAYARITGDPGWSWKALLPYFLKNEHWTPPTDNHDQRGQFDPAVHGFKGITSVGLNGFPAPALDTRVMQVTRELSVEFPFNLDYNSGFPLGVG</sequence>
<dbReference type="KEGG" id="more:E1B28_006607"/>